<dbReference type="InterPro" id="IPR012442">
    <property type="entry name" value="DUF1645_plant"/>
</dbReference>
<sequence length="261" mass="28620">MRDAVIRLRRGGREEEMALLMPTVRSPDSLRHYSSAPASPIAFQVGDGRGGCGGSVTQKVKGGRGRHRTSPVSWSNRRAAWSRSLSPIREHGCSGDPPEGRASRKWRLLQHLLLPSFSFSSASEKRARVNTKAGAAASASARGGLRRSGCGSPLSAHEIHYTANRAASEQRRKQTPLPYQQTGLIGFFQKKRSYASLLARFAINIHHQGPSLAGDDHNIASKAEGQEEGANVDGHNGCHEDQEEEELMRENGKREENLIYF</sequence>
<dbReference type="EMBL" id="KZ452001">
    <property type="protein sequence ID" value="PKA52971.1"/>
    <property type="molecule type" value="Genomic_DNA"/>
</dbReference>
<dbReference type="STRING" id="1088818.A0A2I0ABQ0"/>
<gene>
    <name evidence="1" type="ORF">AXF42_Ash001952</name>
</gene>
<dbReference type="Pfam" id="PF07816">
    <property type="entry name" value="DUF1645"/>
    <property type="match status" value="1"/>
</dbReference>
<proteinExistence type="predicted"/>
<name>A0A2I0ABQ0_9ASPA</name>
<keyword evidence="2" id="KW-1185">Reference proteome</keyword>
<evidence type="ECO:0000313" key="1">
    <source>
        <dbReference type="EMBL" id="PKA52971.1"/>
    </source>
</evidence>
<dbReference type="Proteomes" id="UP000236161">
    <property type="component" value="Unassembled WGS sequence"/>
</dbReference>
<dbReference type="AlphaFoldDB" id="A0A2I0ABQ0"/>
<protein>
    <submittedName>
        <fullName evidence="1">Uncharacterized protein</fullName>
    </submittedName>
</protein>
<reference evidence="1 2" key="1">
    <citation type="journal article" date="2017" name="Nature">
        <title>The Apostasia genome and the evolution of orchids.</title>
        <authorList>
            <person name="Zhang G.Q."/>
            <person name="Liu K.W."/>
            <person name="Li Z."/>
            <person name="Lohaus R."/>
            <person name="Hsiao Y.Y."/>
            <person name="Niu S.C."/>
            <person name="Wang J.Y."/>
            <person name="Lin Y.C."/>
            <person name="Xu Q."/>
            <person name="Chen L.J."/>
            <person name="Yoshida K."/>
            <person name="Fujiwara S."/>
            <person name="Wang Z.W."/>
            <person name="Zhang Y.Q."/>
            <person name="Mitsuda N."/>
            <person name="Wang M."/>
            <person name="Liu G.H."/>
            <person name="Pecoraro L."/>
            <person name="Huang H.X."/>
            <person name="Xiao X.J."/>
            <person name="Lin M."/>
            <person name="Wu X.Y."/>
            <person name="Wu W.L."/>
            <person name="Chen Y.Y."/>
            <person name="Chang S.B."/>
            <person name="Sakamoto S."/>
            <person name="Ohme-Takagi M."/>
            <person name="Yagi M."/>
            <person name="Zeng S.J."/>
            <person name="Shen C.Y."/>
            <person name="Yeh C.M."/>
            <person name="Luo Y.B."/>
            <person name="Tsai W.C."/>
            <person name="Van de Peer Y."/>
            <person name="Liu Z.J."/>
        </authorList>
    </citation>
    <scope>NUCLEOTIDE SEQUENCE [LARGE SCALE GENOMIC DNA]</scope>
    <source>
        <strain evidence="2">cv. Shenzhen</strain>
        <tissue evidence="1">Stem</tissue>
    </source>
</reference>
<evidence type="ECO:0000313" key="2">
    <source>
        <dbReference type="Proteomes" id="UP000236161"/>
    </source>
</evidence>
<organism evidence="1 2">
    <name type="scientific">Apostasia shenzhenica</name>
    <dbReference type="NCBI Taxonomy" id="1088818"/>
    <lineage>
        <taxon>Eukaryota</taxon>
        <taxon>Viridiplantae</taxon>
        <taxon>Streptophyta</taxon>
        <taxon>Embryophyta</taxon>
        <taxon>Tracheophyta</taxon>
        <taxon>Spermatophyta</taxon>
        <taxon>Magnoliopsida</taxon>
        <taxon>Liliopsida</taxon>
        <taxon>Asparagales</taxon>
        <taxon>Orchidaceae</taxon>
        <taxon>Apostasioideae</taxon>
        <taxon>Apostasia</taxon>
    </lineage>
</organism>
<dbReference type="OrthoDB" id="667051at2759"/>
<accession>A0A2I0ABQ0</accession>